<evidence type="ECO:0000313" key="1">
    <source>
        <dbReference type="EMBL" id="CAF4243832.1"/>
    </source>
</evidence>
<feature type="non-terminal residue" evidence="1">
    <location>
        <position position="1"/>
    </location>
</feature>
<name>A0A820EBG9_9BILA</name>
<comment type="caution">
    <text evidence="1">The sequence shown here is derived from an EMBL/GenBank/DDBJ whole genome shotgun (WGS) entry which is preliminary data.</text>
</comment>
<organism evidence="1 2">
    <name type="scientific">Adineta steineri</name>
    <dbReference type="NCBI Taxonomy" id="433720"/>
    <lineage>
        <taxon>Eukaryota</taxon>
        <taxon>Metazoa</taxon>
        <taxon>Spiralia</taxon>
        <taxon>Gnathifera</taxon>
        <taxon>Rotifera</taxon>
        <taxon>Eurotatoria</taxon>
        <taxon>Bdelloidea</taxon>
        <taxon>Adinetida</taxon>
        <taxon>Adinetidae</taxon>
        <taxon>Adineta</taxon>
    </lineage>
</organism>
<dbReference type="EMBL" id="CAJOAY010011902">
    <property type="protein sequence ID" value="CAF4243832.1"/>
    <property type="molecule type" value="Genomic_DNA"/>
</dbReference>
<protein>
    <submittedName>
        <fullName evidence="1">Uncharacterized protein</fullName>
    </submittedName>
</protein>
<accession>A0A820EBG9</accession>
<proteinExistence type="predicted"/>
<gene>
    <name evidence="1" type="ORF">OKA104_LOCUS43224</name>
</gene>
<sequence>MHLRSIVRHRTVLSTSLRILQSYTPTVSNQSNYHHLILQKP</sequence>
<dbReference type="AlphaFoldDB" id="A0A820EBG9"/>
<dbReference type="Proteomes" id="UP000663881">
    <property type="component" value="Unassembled WGS sequence"/>
</dbReference>
<evidence type="ECO:0000313" key="2">
    <source>
        <dbReference type="Proteomes" id="UP000663881"/>
    </source>
</evidence>
<reference evidence="1" key="1">
    <citation type="submission" date="2021-02" db="EMBL/GenBank/DDBJ databases">
        <authorList>
            <person name="Nowell W R."/>
        </authorList>
    </citation>
    <scope>NUCLEOTIDE SEQUENCE</scope>
</reference>